<protein>
    <submittedName>
        <fullName evidence="1">Uncharacterized protein</fullName>
    </submittedName>
</protein>
<dbReference type="AlphaFoldDB" id="A0A679JHI0"/>
<evidence type="ECO:0000313" key="1">
    <source>
        <dbReference type="EMBL" id="CAA2136863.1"/>
    </source>
</evidence>
<name>A0A679JHI0_9HYPH</name>
<geneLocation type="plasmid" evidence="1">
    <name>1</name>
</geneLocation>
<keyword evidence="1" id="KW-0614">Plasmid</keyword>
<sequence>MHPTAGVGRVDYCGALMTTGRRVDAIGDTWIRYGNQTHRRDKPGMPEGVPVWAFKR</sequence>
<reference evidence="1" key="1">
    <citation type="submission" date="2019-12" db="EMBL/GenBank/DDBJ databases">
        <authorList>
            <person name="Cremers G."/>
        </authorList>
    </citation>
    <scope>NUCLEOTIDE SEQUENCE</scope>
    <source>
        <strain evidence="1">Mbul2</strain>
        <plasmid evidence="1">1</plasmid>
    </source>
</reference>
<gene>
    <name evidence="1" type="ORF">MBLL_00375</name>
</gene>
<organism evidence="1">
    <name type="scientific">Methylobacterium bullatum</name>
    <dbReference type="NCBI Taxonomy" id="570505"/>
    <lineage>
        <taxon>Bacteria</taxon>
        <taxon>Pseudomonadati</taxon>
        <taxon>Pseudomonadota</taxon>
        <taxon>Alphaproteobacteria</taxon>
        <taxon>Hyphomicrobiales</taxon>
        <taxon>Methylobacteriaceae</taxon>
        <taxon>Methylobacterium</taxon>
    </lineage>
</organism>
<proteinExistence type="predicted"/>
<dbReference type="EMBL" id="LR743510">
    <property type="protein sequence ID" value="CAA2136863.1"/>
    <property type="molecule type" value="Genomic_DNA"/>
</dbReference>
<accession>A0A679JHI0</accession>
<dbReference type="RefSeq" id="WP_339158945.1">
    <property type="nucleotide sequence ID" value="NZ_LR743510.1"/>
</dbReference>